<name>A0ABU7PDZ6_9ACTN</name>
<feature type="compositionally biased region" description="Pro residues" evidence="1">
    <location>
        <begin position="125"/>
        <end position="139"/>
    </location>
</feature>
<keyword evidence="3" id="KW-1185">Reference proteome</keyword>
<reference evidence="2 3" key="1">
    <citation type="submission" date="2023-12" db="EMBL/GenBank/DDBJ databases">
        <title>Streptomyces sp. V4-01.</title>
        <authorList>
            <person name="Somphong A."/>
            <person name="Phongsopitanun W."/>
        </authorList>
    </citation>
    <scope>NUCLEOTIDE SEQUENCE [LARGE SCALE GENOMIC DNA]</scope>
    <source>
        <strain evidence="2 3">V4-01</strain>
    </source>
</reference>
<comment type="caution">
    <text evidence="2">The sequence shown here is derived from an EMBL/GenBank/DDBJ whole genome shotgun (WGS) entry which is preliminary data.</text>
</comment>
<sequence>MTRRHDPTTAAGIAASLRSLATTLENADPEEAADLLTGVFAQGGVLDEVNEVLSSTHRLILAQRPGDQWDEHQPGYALYHQLADTTEHLYDQTQELRDAPQTLRALPDPDLCATTEQARHALPATPLPPPAVPAAPSPTSPRTTR</sequence>
<dbReference type="Proteomes" id="UP001344658">
    <property type="component" value="Unassembled WGS sequence"/>
</dbReference>
<evidence type="ECO:0000256" key="1">
    <source>
        <dbReference type="SAM" id="MobiDB-lite"/>
    </source>
</evidence>
<feature type="region of interest" description="Disordered" evidence="1">
    <location>
        <begin position="122"/>
        <end position="145"/>
    </location>
</feature>
<dbReference type="RefSeq" id="WP_330796972.1">
    <property type="nucleotide sequence ID" value="NZ_JAZEWV010000014.1"/>
</dbReference>
<proteinExistence type="predicted"/>
<evidence type="ECO:0000313" key="2">
    <source>
        <dbReference type="EMBL" id="MEE4544037.1"/>
    </source>
</evidence>
<evidence type="ECO:0000313" key="3">
    <source>
        <dbReference type="Proteomes" id="UP001344658"/>
    </source>
</evidence>
<gene>
    <name evidence="2" type="ORF">V2S66_18925</name>
</gene>
<accession>A0ABU7PDZ6</accession>
<protein>
    <submittedName>
        <fullName evidence="2">Uncharacterized protein</fullName>
    </submittedName>
</protein>
<dbReference type="EMBL" id="JAZEWV010000014">
    <property type="protein sequence ID" value="MEE4544037.1"/>
    <property type="molecule type" value="Genomic_DNA"/>
</dbReference>
<organism evidence="2 3">
    <name type="scientific">Actinacidiphila polyblastidii</name>
    <dbReference type="NCBI Taxonomy" id="3110430"/>
    <lineage>
        <taxon>Bacteria</taxon>
        <taxon>Bacillati</taxon>
        <taxon>Actinomycetota</taxon>
        <taxon>Actinomycetes</taxon>
        <taxon>Kitasatosporales</taxon>
        <taxon>Streptomycetaceae</taxon>
        <taxon>Actinacidiphila</taxon>
    </lineage>
</organism>